<dbReference type="InterPro" id="IPR036695">
    <property type="entry name" value="Arg-tRNA-synth_N_sf"/>
</dbReference>
<dbReference type="KEGG" id="clx:CLAN_0245"/>
<keyword evidence="7 11" id="KW-0067">ATP-binding</keyword>
<evidence type="ECO:0000259" key="14">
    <source>
        <dbReference type="SMART" id="SM01016"/>
    </source>
</evidence>
<keyword evidence="9 11" id="KW-0030">Aminoacyl-tRNA synthetase</keyword>
<evidence type="ECO:0000256" key="8">
    <source>
        <dbReference type="ARBA" id="ARBA00022917"/>
    </source>
</evidence>
<dbReference type="Pfam" id="PF00750">
    <property type="entry name" value="tRNA-synt_1d"/>
    <property type="match status" value="1"/>
</dbReference>
<dbReference type="InterPro" id="IPR005148">
    <property type="entry name" value="Arg-tRNA-synth_N"/>
</dbReference>
<evidence type="ECO:0000256" key="1">
    <source>
        <dbReference type="ARBA" id="ARBA00004496"/>
    </source>
</evidence>
<keyword evidence="5 11" id="KW-0436">Ligase</keyword>
<evidence type="ECO:0000256" key="9">
    <source>
        <dbReference type="ARBA" id="ARBA00023146"/>
    </source>
</evidence>
<dbReference type="PANTHER" id="PTHR11956:SF5">
    <property type="entry name" value="ARGININE--TRNA LIGASE, CYTOPLASMIC"/>
    <property type="match status" value="1"/>
</dbReference>
<dbReference type="SUPFAM" id="SSF47323">
    <property type="entry name" value="Anticodon-binding domain of a subclass of class I aminoacyl-tRNA synthetases"/>
    <property type="match status" value="1"/>
</dbReference>
<dbReference type="EC" id="6.1.1.19" evidence="11"/>
<dbReference type="Gene3D" id="1.10.730.10">
    <property type="entry name" value="Isoleucyl-tRNA Synthetase, Domain 1"/>
    <property type="match status" value="1"/>
</dbReference>
<gene>
    <name evidence="11 15" type="primary">argS</name>
    <name evidence="15" type="ORF">CLAN_0245</name>
</gene>
<dbReference type="Gene3D" id="3.30.1360.70">
    <property type="entry name" value="Arginyl tRNA synthetase N-terminal domain"/>
    <property type="match status" value="1"/>
</dbReference>
<evidence type="ECO:0000256" key="4">
    <source>
        <dbReference type="ARBA" id="ARBA00022490"/>
    </source>
</evidence>
<comment type="similarity">
    <text evidence="2 11 12">Belongs to the class-I aminoacyl-tRNA synthetase family.</text>
</comment>
<dbReference type="GeneID" id="46920716"/>
<comment type="subcellular location">
    <subcellularLocation>
        <location evidence="1 11">Cytoplasm</location>
    </subcellularLocation>
</comment>
<dbReference type="InterPro" id="IPR009080">
    <property type="entry name" value="tRNAsynth_Ia_anticodon-bd"/>
</dbReference>
<dbReference type="InterPro" id="IPR035684">
    <property type="entry name" value="ArgRS_core"/>
</dbReference>
<dbReference type="Proteomes" id="UP000202031">
    <property type="component" value="Chromosome"/>
</dbReference>
<dbReference type="SUPFAM" id="SSF55190">
    <property type="entry name" value="Arginyl-tRNA synthetase (ArgRS), N-terminal 'additional' domain"/>
    <property type="match status" value="1"/>
</dbReference>
<feature type="short sequence motif" description="'HIGH' region" evidence="11">
    <location>
        <begin position="114"/>
        <end position="124"/>
    </location>
</feature>
<sequence>MSAKDTLKNEISTILGREVVVEKPKDKSLAHYATPIAFSLAKELKKSPIAIANEISQKFNSPNYEVSAVNGYINFKLSGEFLNSLANEALKSGDKFGSKEIKNPKNIFLEYISANPTGPLHIGHVRGAVYGDTLARVARHIGVGVHTEYYINDAGNQIDLLGISISLRAREILFNEIVEYPEKYYRGEYIDELAKEAYDKFGKDIFDPNRNLELAEFGKDKVLDIIKKDLADAGITIDNWASEKSYYGELDSTLKRLEKSGEVYKKDDTTYIASTKLGDDSDRVVVRSDGRPTYLAGDIIYHNVKFASGYDNYINIWGADHHGYIPRLKAAINFLGYDESKLEVILMQMVSLLKDGKPFKMSKRAGTSVLMSDILSEIGSDALRFIFISKANTSSLEFDIDELKKQDSSNPVFYINYAHARINQIFTKAAKSPADVANVSLANLSDEGKNLLFEALIMPEILEDALNQRSLHKIPDYLKSLSASFHKFYNENRVVGSQNEDELLKLFSVVALSIKVALNLMGIKAKDIMEN</sequence>
<dbReference type="CDD" id="cd00671">
    <property type="entry name" value="ArgRS_core"/>
    <property type="match status" value="1"/>
</dbReference>
<dbReference type="InterPro" id="IPR014729">
    <property type="entry name" value="Rossmann-like_a/b/a_fold"/>
</dbReference>
<dbReference type="GO" id="GO:0006420">
    <property type="term" value="P:arginyl-tRNA aminoacylation"/>
    <property type="evidence" value="ECO:0007669"/>
    <property type="project" value="UniProtKB-UniRule"/>
</dbReference>
<dbReference type="FunFam" id="3.40.50.620:FF:000062">
    <property type="entry name" value="Arginine--tRNA ligase"/>
    <property type="match status" value="1"/>
</dbReference>
<dbReference type="SMART" id="SM00836">
    <property type="entry name" value="DALR_1"/>
    <property type="match status" value="1"/>
</dbReference>
<keyword evidence="8 11" id="KW-0648">Protein biosynthesis</keyword>
<dbReference type="Gene3D" id="3.40.50.620">
    <property type="entry name" value="HUPs"/>
    <property type="match status" value="1"/>
</dbReference>
<evidence type="ECO:0000259" key="13">
    <source>
        <dbReference type="SMART" id="SM00836"/>
    </source>
</evidence>
<dbReference type="GO" id="GO:0004814">
    <property type="term" value="F:arginine-tRNA ligase activity"/>
    <property type="evidence" value="ECO:0007669"/>
    <property type="project" value="UniProtKB-UniRule"/>
</dbReference>
<dbReference type="EMBL" id="CP015578">
    <property type="protein sequence ID" value="ARQ97016.1"/>
    <property type="molecule type" value="Genomic_DNA"/>
</dbReference>
<dbReference type="Pfam" id="PF05746">
    <property type="entry name" value="DALR_1"/>
    <property type="match status" value="1"/>
</dbReference>
<dbReference type="RefSeq" id="WP_096018484.1">
    <property type="nucleotide sequence ID" value="NZ_CP015578.1"/>
</dbReference>
<evidence type="ECO:0000313" key="16">
    <source>
        <dbReference type="Proteomes" id="UP000202031"/>
    </source>
</evidence>
<dbReference type="PANTHER" id="PTHR11956">
    <property type="entry name" value="ARGINYL-TRNA SYNTHETASE"/>
    <property type="match status" value="1"/>
</dbReference>
<evidence type="ECO:0000256" key="11">
    <source>
        <dbReference type="HAMAP-Rule" id="MF_00123"/>
    </source>
</evidence>
<evidence type="ECO:0000256" key="12">
    <source>
        <dbReference type="RuleBase" id="RU363038"/>
    </source>
</evidence>
<evidence type="ECO:0000256" key="3">
    <source>
        <dbReference type="ARBA" id="ARBA00011245"/>
    </source>
</evidence>
<evidence type="ECO:0000256" key="6">
    <source>
        <dbReference type="ARBA" id="ARBA00022741"/>
    </source>
</evidence>
<comment type="catalytic activity">
    <reaction evidence="10 11">
        <text>tRNA(Arg) + L-arginine + ATP = L-arginyl-tRNA(Arg) + AMP + diphosphate</text>
        <dbReference type="Rhea" id="RHEA:20301"/>
        <dbReference type="Rhea" id="RHEA-COMP:9658"/>
        <dbReference type="Rhea" id="RHEA-COMP:9673"/>
        <dbReference type="ChEBI" id="CHEBI:30616"/>
        <dbReference type="ChEBI" id="CHEBI:32682"/>
        <dbReference type="ChEBI" id="CHEBI:33019"/>
        <dbReference type="ChEBI" id="CHEBI:78442"/>
        <dbReference type="ChEBI" id="CHEBI:78513"/>
        <dbReference type="ChEBI" id="CHEBI:456215"/>
        <dbReference type="EC" id="6.1.1.19"/>
    </reaction>
</comment>
<organism evidence="15 16">
    <name type="scientific">Campylobacter lanienae NCTC 13004</name>
    <dbReference type="NCBI Taxonomy" id="1031753"/>
    <lineage>
        <taxon>Bacteria</taxon>
        <taxon>Pseudomonadati</taxon>
        <taxon>Campylobacterota</taxon>
        <taxon>Epsilonproteobacteria</taxon>
        <taxon>Campylobacterales</taxon>
        <taxon>Campylobacteraceae</taxon>
        <taxon>Campylobacter</taxon>
    </lineage>
</organism>
<reference evidence="16" key="1">
    <citation type="journal article" date="2017" name="Genome Biol. Evol.">
        <title>Comparative Genomic Analysis Identifies a Campylobacter Clade Deficient in Selenium Metabolism.</title>
        <authorList>
            <person name="Miller W.G."/>
            <person name="Yee E."/>
            <person name="Lopes B.S."/>
            <person name="Chapman M.H."/>
            <person name="Huynh S."/>
            <person name="Bono J.L."/>
            <person name="Parker C.T."/>
            <person name="Strachan N.J.C."/>
            <person name="Forbes K.J."/>
        </authorList>
    </citation>
    <scope>NUCLEOTIDE SEQUENCE [LARGE SCALE GENOMIC DNA]</scope>
    <source>
        <strain evidence="16">NCTC 13004</strain>
    </source>
</reference>
<feature type="domain" description="DALR anticodon binding" evidence="13">
    <location>
        <begin position="415"/>
        <end position="529"/>
    </location>
</feature>
<comment type="subunit">
    <text evidence="3 11">Monomer.</text>
</comment>
<reference evidence="16" key="2">
    <citation type="journal article" date="2017" name="Genome Biol. Evol.">
        <title>Comparative genomic analysis identifies a Campylobacter clade deficient in selenium metabolism.</title>
        <authorList>
            <person name="Miller W.G."/>
            <person name="Yee E."/>
            <person name="Lopes B.S."/>
            <person name="Chapman M.H."/>
            <person name="Huynh S."/>
            <person name="Bono J.L."/>
            <person name="Parker C.T."/>
            <person name="Strachan N.J.C."/>
            <person name="Forbes K.J."/>
        </authorList>
    </citation>
    <scope>NUCLEOTIDE SEQUENCE [LARGE SCALE GENOMIC DNA]</scope>
    <source>
        <strain evidence="16">NCTC 13004</strain>
    </source>
</reference>
<keyword evidence="6 11" id="KW-0547">Nucleotide-binding</keyword>
<evidence type="ECO:0000313" key="15">
    <source>
        <dbReference type="EMBL" id="ARQ97016.1"/>
    </source>
</evidence>
<dbReference type="GO" id="GO:0005524">
    <property type="term" value="F:ATP binding"/>
    <property type="evidence" value="ECO:0007669"/>
    <property type="project" value="UniProtKB-UniRule"/>
</dbReference>
<protein>
    <recommendedName>
        <fullName evidence="11">Arginine--tRNA ligase</fullName>
        <ecNumber evidence="11">6.1.1.19</ecNumber>
    </recommendedName>
    <alternativeName>
        <fullName evidence="11">Arginyl-tRNA synthetase</fullName>
        <shortName evidence="11">ArgRS</shortName>
    </alternativeName>
</protein>
<dbReference type="HAMAP" id="MF_00123">
    <property type="entry name" value="Arg_tRNA_synth"/>
    <property type="match status" value="1"/>
</dbReference>
<dbReference type="InterPro" id="IPR001278">
    <property type="entry name" value="Arg-tRNA-ligase"/>
</dbReference>
<name>A0A1X9SL86_9BACT</name>
<evidence type="ECO:0000256" key="5">
    <source>
        <dbReference type="ARBA" id="ARBA00022598"/>
    </source>
</evidence>
<dbReference type="PRINTS" id="PR01038">
    <property type="entry name" value="TRNASYNTHARG"/>
</dbReference>
<accession>A0A1X9SL86</accession>
<dbReference type="SMART" id="SM01016">
    <property type="entry name" value="Arg_tRNA_synt_N"/>
    <property type="match status" value="1"/>
</dbReference>
<dbReference type="InterPro" id="IPR008909">
    <property type="entry name" value="DALR_anticod-bd"/>
</dbReference>
<keyword evidence="4 11" id="KW-0963">Cytoplasm</keyword>
<dbReference type="NCBIfam" id="TIGR00456">
    <property type="entry name" value="argS"/>
    <property type="match status" value="1"/>
</dbReference>
<evidence type="ECO:0000256" key="2">
    <source>
        <dbReference type="ARBA" id="ARBA00005594"/>
    </source>
</evidence>
<dbReference type="AlphaFoldDB" id="A0A1X9SL86"/>
<dbReference type="GO" id="GO:0005737">
    <property type="term" value="C:cytoplasm"/>
    <property type="evidence" value="ECO:0007669"/>
    <property type="project" value="UniProtKB-SubCell"/>
</dbReference>
<evidence type="ECO:0000256" key="10">
    <source>
        <dbReference type="ARBA" id="ARBA00049339"/>
    </source>
</evidence>
<proteinExistence type="inferred from homology"/>
<dbReference type="PROSITE" id="PS00178">
    <property type="entry name" value="AA_TRNA_LIGASE_I"/>
    <property type="match status" value="1"/>
</dbReference>
<dbReference type="InterPro" id="IPR001412">
    <property type="entry name" value="aa-tRNA-synth_I_CS"/>
</dbReference>
<evidence type="ECO:0000256" key="7">
    <source>
        <dbReference type="ARBA" id="ARBA00022840"/>
    </source>
</evidence>
<feature type="domain" description="Arginyl tRNA synthetase N-terminal" evidence="14">
    <location>
        <begin position="5"/>
        <end position="77"/>
    </location>
</feature>
<dbReference type="SUPFAM" id="SSF52374">
    <property type="entry name" value="Nucleotidylyl transferase"/>
    <property type="match status" value="1"/>
</dbReference>
<dbReference type="Pfam" id="PF03485">
    <property type="entry name" value="Arg_tRNA_synt_N"/>
    <property type="match status" value="1"/>
</dbReference>